<feature type="transmembrane region" description="Helical" evidence="1">
    <location>
        <begin position="255"/>
        <end position="278"/>
    </location>
</feature>
<accession>A0A0J1FTL7</accession>
<evidence type="ECO:0000313" key="3">
    <source>
        <dbReference type="Proteomes" id="UP000036356"/>
    </source>
</evidence>
<sequence>MKSNIASVFSYKWITKEPIKLSIAKTRLILLFLVLNYLIVFLDVTIAHAADAFSPVYEWIPVVFCPLAAIAALLLLFKPKPGIINSLHMGLNLLGICIGVLGFIFHFTGVIGGNSFSLTKLVGGNPVFAPLAFIALGIIGAITGMDDRPRLKRYGLTQKTRWLLMATGFWFFATALVAFFDHASTRFGNFYTWFPVYIGFFAASVVFLQAFSSTDKMTSRLLAITMVLSMLIGLLGFILHLSADVSGGFSWRRVFYGAPGLAPLLFCDLAIWGGLVYLDPIISADKEEPLQGGQYG</sequence>
<evidence type="ECO:0000313" key="2">
    <source>
        <dbReference type="EMBL" id="KLU66815.1"/>
    </source>
</evidence>
<feature type="transmembrane region" description="Helical" evidence="1">
    <location>
        <begin position="162"/>
        <end position="180"/>
    </location>
</feature>
<protein>
    <submittedName>
        <fullName evidence="2">Uncharacterized protein</fullName>
    </submittedName>
</protein>
<feature type="transmembrane region" description="Helical" evidence="1">
    <location>
        <begin position="89"/>
        <end position="111"/>
    </location>
</feature>
<dbReference type="STRING" id="476652.DEAC_c14830"/>
<feature type="transmembrane region" description="Helical" evidence="1">
    <location>
        <begin position="192"/>
        <end position="211"/>
    </location>
</feature>
<reference evidence="2 3" key="1">
    <citation type="submission" date="2015-06" db="EMBL/GenBank/DDBJ databases">
        <title>Draft genome of the moderately acidophilic sulfate reducer Candidatus Desulfosporosinus acididurans strain M1.</title>
        <authorList>
            <person name="Poehlein A."/>
            <person name="Petzsch P."/>
            <person name="Johnson B.D."/>
            <person name="Schloemann M."/>
            <person name="Daniel R."/>
            <person name="Muehling M."/>
        </authorList>
    </citation>
    <scope>NUCLEOTIDE SEQUENCE [LARGE SCALE GENOMIC DNA]</scope>
    <source>
        <strain evidence="2 3">M1</strain>
    </source>
</reference>
<organism evidence="2 3">
    <name type="scientific">Desulfosporosinus acididurans</name>
    <dbReference type="NCBI Taxonomy" id="476652"/>
    <lineage>
        <taxon>Bacteria</taxon>
        <taxon>Bacillati</taxon>
        <taxon>Bacillota</taxon>
        <taxon>Clostridia</taxon>
        <taxon>Eubacteriales</taxon>
        <taxon>Desulfitobacteriaceae</taxon>
        <taxon>Desulfosporosinus</taxon>
    </lineage>
</organism>
<feature type="transmembrane region" description="Helical" evidence="1">
    <location>
        <begin position="56"/>
        <end position="77"/>
    </location>
</feature>
<feature type="transmembrane region" description="Helical" evidence="1">
    <location>
        <begin position="28"/>
        <end position="50"/>
    </location>
</feature>
<evidence type="ECO:0000256" key="1">
    <source>
        <dbReference type="SAM" id="Phobius"/>
    </source>
</evidence>
<keyword evidence="3" id="KW-1185">Reference proteome</keyword>
<proteinExistence type="predicted"/>
<keyword evidence="1" id="KW-1133">Transmembrane helix</keyword>
<comment type="caution">
    <text evidence="2">The sequence shown here is derived from an EMBL/GenBank/DDBJ whole genome shotgun (WGS) entry which is preliminary data.</text>
</comment>
<dbReference type="EMBL" id="LDZY01000004">
    <property type="protein sequence ID" value="KLU66815.1"/>
    <property type="molecule type" value="Genomic_DNA"/>
</dbReference>
<gene>
    <name evidence="2" type="ORF">DEAC_c14830</name>
</gene>
<name>A0A0J1FTL7_9FIRM</name>
<dbReference type="AlphaFoldDB" id="A0A0J1FTL7"/>
<dbReference type="Proteomes" id="UP000036356">
    <property type="component" value="Unassembled WGS sequence"/>
</dbReference>
<keyword evidence="1" id="KW-0472">Membrane</keyword>
<feature type="transmembrane region" description="Helical" evidence="1">
    <location>
        <begin position="123"/>
        <end position="142"/>
    </location>
</feature>
<dbReference type="PATRIC" id="fig|476652.3.peg.1524"/>
<feature type="transmembrane region" description="Helical" evidence="1">
    <location>
        <begin position="223"/>
        <end position="243"/>
    </location>
</feature>
<dbReference type="RefSeq" id="WP_047809337.1">
    <property type="nucleotide sequence ID" value="NZ_LDZY01000004.1"/>
</dbReference>
<keyword evidence="1" id="KW-0812">Transmembrane</keyword>